<organism evidence="3 4">
    <name type="scientific">Citricoccus muralis</name>
    <dbReference type="NCBI Taxonomy" id="169134"/>
    <lineage>
        <taxon>Bacteria</taxon>
        <taxon>Bacillati</taxon>
        <taxon>Actinomycetota</taxon>
        <taxon>Actinomycetes</taxon>
        <taxon>Micrococcales</taxon>
        <taxon>Micrococcaceae</taxon>
        <taxon>Citricoccus</taxon>
    </lineage>
</organism>
<comment type="caution">
    <text evidence="3">The sequence shown here is derived from an EMBL/GenBank/DDBJ whole genome shotgun (WGS) entry which is preliminary data.</text>
</comment>
<accession>A0A3D9LDE7</accession>
<dbReference type="InterPro" id="IPR050807">
    <property type="entry name" value="TransReg_Diox_bact_type"/>
</dbReference>
<dbReference type="Pfam" id="PF07883">
    <property type="entry name" value="Cupin_2"/>
    <property type="match status" value="1"/>
</dbReference>
<dbReference type="Pfam" id="PF13560">
    <property type="entry name" value="HTH_31"/>
    <property type="match status" value="1"/>
</dbReference>
<feature type="domain" description="HTH cro/C1-type" evidence="2">
    <location>
        <begin position="19"/>
        <end position="73"/>
    </location>
</feature>
<dbReference type="PANTHER" id="PTHR46797">
    <property type="entry name" value="HTH-TYPE TRANSCRIPTIONAL REGULATOR"/>
    <property type="match status" value="1"/>
</dbReference>
<keyword evidence="1" id="KW-0238">DNA-binding</keyword>
<evidence type="ECO:0000313" key="3">
    <source>
        <dbReference type="EMBL" id="REE04172.1"/>
    </source>
</evidence>
<dbReference type="InterPro" id="IPR011051">
    <property type="entry name" value="RmlC_Cupin_sf"/>
</dbReference>
<dbReference type="CDD" id="cd02209">
    <property type="entry name" value="cupin_XRE_C"/>
    <property type="match status" value="1"/>
</dbReference>
<dbReference type="SMART" id="SM00530">
    <property type="entry name" value="HTH_XRE"/>
    <property type="match status" value="1"/>
</dbReference>
<dbReference type="CDD" id="cd00093">
    <property type="entry name" value="HTH_XRE"/>
    <property type="match status" value="1"/>
</dbReference>
<dbReference type="GO" id="GO:0005829">
    <property type="term" value="C:cytosol"/>
    <property type="evidence" value="ECO:0007669"/>
    <property type="project" value="TreeGrafter"/>
</dbReference>
<evidence type="ECO:0000259" key="2">
    <source>
        <dbReference type="PROSITE" id="PS50943"/>
    </source>
</evidence>
<evidence type="ECO:0000313" key="4">
    <source>
        <dbReference type="Proteomes" id="UP000256727"/>
    </source>
</evidence>
<dbReference type="InterPro" id="IPR010982">
    <property type="entry name" value="Lambda_DNA-bd_dom_sf"/>
</dbReference>
<sequence length="201" mass="21667">MPLAENPGEPLEKSIGEQVRHYRIQLSLTASDLADRTGLSKAMISKVESASASCSLSTLARLADGLGVPVTALFRSLETDREASFTKSGEGAVVVRSGTRRGHEYQVLGQLRGRPNALEPTLVTLTSSSDVFPLFQHTGTEFLYMLEGEMVYSHGPHRYQLLPGDSLLFEGEAPHGPAELVSLPILFLAIADPQPAASKQH</sequence>
<name>A0A3D9LDE7_9MICC</name>
<dbReference type="GO" id="GO:0003677">
    <property type="term" value="F:DNA binding"/>
    <property type="evidence" value="ECO:0007669"/>
    <property type="project" value="UniProtKB-KW"/>
</dbReference>
<dbReference type="OrthoDB" id="9805356at2"/>
<dbReference type="InterPro" id="IPR014710">
    <property type="entry name" value="RmlC-like_jellyroll"/>
</dbReference>
<dbReference type="InterPro" id="IPR001387">
    <property type="entry name" value="Cro/C1-type_HTH"/>
</dbReference>
<dbReference type="SUPFAM" id="SSF47413">
    <property type="entry name" value="lambda repressor-like DNA-binding domains"/>
    <property type="match status" value="1"/>
</dbReference>
<dbReference type="AlphaFoldDB" id="A0A3D9LDE7"/>
<dbReference type="PROSITE" id="PS50943">
    <property type="entry name" value="HTH_CROC1"/>
    <property type="match status" value="1"/>
</dbReference>
<dbReference type="GO" id="GO:0003700">
    <property type="term" value="F:DNA-binding transcription factor activity"/>
    <property type="evidence" value="ECO:0007669"/>
    <property type="project" value="TreeGrafter"/>
</dbReference>
<evidence type="ECO:0000256" key="1">
    <source>
        <dbReference type="ARBA" id="ARBA00023125"/>
    </source>
</evidence>
<dbReference type="Gene3D" id="1.10.260.40">
    <property type="entry name" value="lambda repressor-like DNA-binding domains"/>
    <property type="match status" value="1"/>
</dbReference>
<keyword evidence="4" id="KW-1185">Reference proteome</keyword>
<protein>
    <submittedName>
        <fullName evidence="3">XRE family transcriptional regulator</fullName>
    </submittedName>
</protein>
<reference evidence="3 4" key="1">
    <citation type="submission" date="2018-07" db="EMBL/GenBank/DDBJ databases">
        <title>Sequencing the genomes of 1000 actinobacteria strains.</title>
        <authorList>
            <person name="Klenk H.-P."/>
        </authorList>
    </citation>
    <scope>NUCLEOTIDE SEQUENCE [LARGE SCALE GENOMIC DNA]</scope>
    <source>
        <strain evidence="3 4">DSM 14442</strain>
    </source>
</reference>
<dbReference type="EMBL" id="QREH01000001">
    <property type="protein sequence ID" value="REE04172.1"/>
    <property type="molecule type" value="Genomic_DNA"/>
</dbReference>
<dbReference type="Proteomes" id="UP000256727">
    <property type="component" value="Unassembled WGS sequence"/>
</dbReference>
<dbReference type="SUPFAM" id="SSF51182">
    <property type="entry name" value="RmlC-like cupins"/>
    <property type="match status" value="1"/>
</dbReference>
<dbReference type="RefSeq" id="WP_115932152.1">
    <property type="nucleotide sequence ID" value="NZ_QREH01000001.1"/>
</dbReference>
<proteinExistence type="predicted"/>
<dbReference type="InterPro" id="IPR013096">
    <property type="entry name" value="Cupin_2"/>
</dbReference>
<dbReference type="Gene3D" id="2.60.120.10">
    <property type="entry name" value="Jelly Rolls"/>
    <property type="match status" value="1"/>
</dbReference>
<gene>
    <name evidence="3" type="ORF">C8E99_1999</name>
</gene>
<dbReference type="PANTHER" id="PTHR46797:SF1">
    <property type="entry name" value="METHYLPHOSPHONATE SYNTHASE"/>
    <property type="match status" value="1"/>
</dbReference>